<evidence type="ECO:0000313" key="4">
    <source>
        <dbReference type="EMBL" id="ONI02469.1"/>
    </source>
</evidence>
<dbReference type="PANTHER" id="PTHR36809">
    <property type="entry name" value="TRANSMEMBRANE PROTEIN"/>
    <property type="match status" value="1"/>
</dbReference>
<feature type="region of interest" description="Disordered" evidence="1">
    <location>
        <begin position="44"/>
        <end position="90"/>
    </location>
</feature>
<dbReference type="Gene3D" id="3.90.70.10">
    <property type="entry name" value="Cysteine proteinases"/>
    <property type="match status" value="1"/>
</dbReference>
<proteinExistence type="predicted"/>
<dbReference type="InterPro" id="IPR038765">
    <property type="entry name" value="Papain-like_cys_pep_sf"/>
</dbReference>
<organism evidence="4 5">
    <name type="scientific">Prunus persica</name>
    <name type="common">Peach</name>
    <name type="synonym">Amygdalus persica</name>
    <dbReference type="NCBI Taxonomy" id="3760"/>
    <lineage>
        <taxon>Eukaryota</taxon>
        <taxon>Viridiplantae</taxon>
        <taxon>Streptophyta</taxon>
        <taxon>Embryophyta</taxon>
        <taxon>Tracheophyta</taxon>
        <taxon>Spermatophyta</taxon>
        <taxon>Magnoliopsida</taxon>
        <taxon>eudicotyledons</taxon>
        <taxon>Gunneridae</taxon>
        <taxon>Pentapetalae</taxon>
        <taxon>rosids</taxon>
        <taxon>fabids</taxon>
        <taxon>Rosales</taxon>
        <taxon>Rosaceae</taxon>
        <taxon>Amygdaloideae</taxon>
        <taxon>Amygdaleae</taxon>
        <taxon>Prunus</taxon>
    </lineage>
</organism>
<dbReference type="SUPFAM" id="SSF54001">
    <property type="entry name" value="Cysteine proteinases"/>
    <property type="match status" value="1"/>
</dbReference>
<gene>
    <name evidence="4" type="ORF">PRUPE_6G200300</name>
</gene>
<name>A0A251NT16_PRUPE</name>
<feature type="compositionally biased region" description="Low complexity" evidence="1">
    <location>
        <begin position="75"/>
        <end position="84"/>
    </location>
</feature>
<dbReference type="STRING" id="3760.A0A251NT16"/>
<dbReference type="PANTHER" id="PTHR36809:SF1">
    <property type="entry name" value="TRANSMEMBRANE PROTEIN"/>
    <property type="match status" value="1"/>
</dbReference>
<evidence type="ECO:0000256" key="1">
    <source>
        <dbReference type="SAM" id="MobiDB-lite"/>
    </source>
</evidence>
<feature type="transmembrane region" description="Helical" evidence="2">
    <location>
        <begin position="179"/>
        <end position="202"/>
    </location>
</feature>
<keyword evidence="2" id="KW-0472">Membrane</keyword>
<sequence>MADLPGLEEKERRFQIFKDNLSYKLGLNRFADLSNDEYRSTFLGTKTRSQKRKHKAATDGSSIRVDWTNLPPQLSSSSSSPSSPYESDDQLEGQLCQGRRCKKSKTVCRRTSSTRRCSSTPCPRPSSLLLVAPHYSASDPPSFTHPQLQIVWFWVSEKTQSIKASRSLSVKDHLCCKPVLLQVAITWQIVVGAITGVTPFVVARTEFSKRIILCFQRAEKKKKKSL</sequence>
<dbReference type="InterPro" id="IPR013201">
    <property type="entry name" value="Prot_inhib_I29"/>
</dbReference>
<feature type="domain" description="Cathepsin propeptide inhibitor" evidence="3">
    <location>
        <begin position="6"/>
        <end position="38"/>
    </location>
</feature>
<keyword evidence="2" id="KW-1133">Transmembrane helix</keyword>
<keyword evidence="5" id="KW-1185">Reference proteome</keyword>
<evidence type="ECO:0000313" key="5">
    <source>
        <dbReference type="Proteomes" id="UP000006882"/>
    </source>
</evidence>
<accession>A0A251NT16</accession>
<evidence type="ECO:0000259" key="3">
    <source>
        <dbReference type="SMART" id="SM00848"/>
    </source>
</evidence>
<dbReference type="EMBL" id="CM007656">
    <property type="protein sequence ID" value="ONI02469.1"/>
    <property type="molecule type" value="Genomic_DNA"/>
</dbReference>
<keyword evidence="2" id="KW-0812">Transmembrane</keyword>
<dbReference type="AlphaFoldDB" id="A0A251NT16"/>
<dbReference type="Gramene" id="ONI02469">
    <property type="protein sequence ID" value="ONI02469"/>
    <property type="gene ID" value="PRUPE_6G200300"/>
</dbReference>
<dbReference type="Proteomes" id="UP000006882">
    <property type="component" value="Chromosome G6"/>
</dbReference>
<dbReference type="SMART" id="SM00848">
    <property type="entry name" value="Inhibitor_I29"/>
    <property type="match status" value="1"/>
</dbReference>
<reference evidence="4 5" key="1">
    <citation type="journal article" date="2013" name="Nat. Genet.">
        <title>The high-quality draft genome of peach (Prunus persica) identifies unique patterns of genetic diversity, domestication and genome evolution.</title>
        <authorList>
            <consortium name="International Peach Genome Initiative"/>
            <person name="Verde I."/>
            <person name="Abbott A.G."/>
            <person name="Scalabrin S."/>
            <person name="Jung S."/>
            <person name="Shu S."/>
            <person name="Marroni F."/>
            <person name="Zhebentyayeva T."/>
            <person name="Dettori M.T."/>
            <person name="Grimwood J."/>
            <person name="Cattonaro F."/>
            <person name="Zuccolo A."/>
            <person name="Rossini L."/>
            <person name="Jenkins J."/>
            <person name="Vendramin E."/>
            <person name="Meisel L.A."/>
            <person name="Decroocq V."/>
            <person name="Sosinski B."/>
            <person name="Prochnik S."/>
            <person name="Mitros T."/>
            <person name="Policriti A."/>
            <person name="Cipriani G."/>
            <person name="Dondini L."/>
            <person name="Ficklin S."/>
            <person name="Goodstein D.M."/>
            <person name="Xuan P."/>
            <person name="Del Fabbro C."/>
            <person name="Aramini V."/>
            <person name="Copetti D."/>
            <person name="Gonzalez S."/>
            <person name="Horner D.S."/>
            <person name="Falchi R."/>
            <person name="Lucas S."/>
            <person name="Mica E."/>
            <person name="Maldonado J."/>
            <person name="Lazzari B."/>
            <person name="Bielenberg D."/>
            <person name="Pirona R."/>
            <person name="Miculan M."/>
            <person name="Barakat A."/>
            <person name="Testolin R."/>
            <person name="Stella A."/>
            <person name="Tartarini S."/>
            <person name="Tonutti P."/>
            <person name="Arus P."/>
            <person name="Orellana A."/>
            <person name="Wells C."/>
            <person name="Main D."/>
            <person name="Vizzotto G."/>
            <person name="Silva H."/>
            <person name="Salamini F."/>
            <person name="Schmutz J."/>
            <person name="Morgante M."/>
            <person name="Rokhsar D.S."/>
        </authorList>
    </citation>
    <scope>NUCLEOTIDE SEQUENCE [LARGE SCALE GENOMIC DNA]</scope>
    <source>
        <strain evidence="5">cv. Nemared</strain>
    </source>
</reference>
<protein>
    <recommendedName>
        <fullName evidence="3">Cathepsin propeptide inhibitor domain-containing protein</fullName>
    </recommendedName>
</protein>
<evidence type="ECO:0000256" key="2">
    <source>
        <dbReference type="SAM" id="Phobius"/>
    </source>
</evidence>